<dbReference type="GO" id="GO:0003676">
    <property type="term" value="F:nucleic acid binding"/>
    <property type="evidence" value="ECO:0007669"/>
    <property type="project" value="InterPro"/>
</dbReference>
<dbReference type="EMBL" id="CAADRA010005143">
    <property type="protein sequence ID" value="VFT85887.1"/>
    <property type="molecule type" value="Genomic_DNA"/>
</dbReference>
<dbReference type="AlphaFoldDB" id="A0A485KLW2"/>
<evidence type="ECO:0000313" key="3">
    <source>
        <dbReference type="Proteomes" id="UP000332933"/>
    </source>
</evidence>
<keyword evidence="3" id="KW-1185">Reference proteome</keyword>
<dbReference type="Proteomes" id="UP000332933">
    <property type="component" value="Unassembled WGS sequence"/>
</dbReference>
<protein>
    <submittedName>
        <fullName evidence="2">Aste57867_9003 protein</fullName>
    </submittedName>
</protein>
<name>A0A485KLW2_9STRA</name>
<organism evidence="2 3">
    <name type="scientific">Aphanomyces stellatus</name>
    <dbReference type="NCBI Taxonomy" id="120398"/>
    <lineage>
        <taxon>Eukaryota</taxon>
        <taxon>Sar</taxon>
        <taxon>Stramenopiles</taxon>
        <taxon>Oomycota</taxon>
        <taxon>Saprolegniomycetes</taxon>
        <taxon>Saprolegniales</taxon>
        <taxon>Verrucalvaceae</taxon>
        <taxon>Aphanomyces</taxon>
    </lineage>
</organism>
<evidence type="ECO:0000313" key="2">
    <source>
        <dbReference type="EMBL" id="VFT85887.1"/>
    </source>
</evidence>
<proteinExistence type="predicted"/>
<evidence type="ECO:0000313" key="1">
    <source>
        <dbReference type="EMBL" id="KAF0700474.1"/>
    </source>
</evidence>
<dbReference type="OrthoDB" id="77932at2759"/>
<dbReference type="Gene3D" id="3.30.420.10">
    <property type="entry name" value="Ribonuclease H-like superfamily/Ribonuclease H"/>
    <property type="match status" value="1"/>
</dbReference>
<sequence length="357" mass="40695">MGLPSSTLHDYFKRGVFAKYSSNAKPLLTPANQATRLKWALDFVHNVDGELVFDDLMDYVHVDEKWFFMTRVKKTYYLTPGEKAPHLTCKSKRYIKKAMFLFAVARPRWYPTRNCWFDGKIGTWHFTKIVPAKRTSRNRPAGHPVMEPVSVTRDVYRHRRQGHSSDPRKMAIYTYNDQDSARQCWCPTPRFLLLPPNSPDLNVLDLGFFRVIQSLQAAHHAMTVEDIVSATLAAWNAVESSTLGRNFTTLQSCCQEIIRAGGNNNFKIPHLGKSKLMAHGKPGDVLLCDRSVWADGCAMLGSLDFNSLMRTLQVEVRQNLDFIELCSMMEDLDIKESDDDGLTLDVVDILQVEVNSE</sequence>
<dbReference type="InterPro" id="IPR036397">
    <property type="entry name" value="RNaseH_sf"/>
</dbReference>
<gene>
    <name evidence="2" type="primary">Aste57867_9003</name>
    <name evidence="1" type="ORF">As57867_008968</name>
    <name evidence="2" type="ORF">ASTE57867_9003</name>
</gene>
<reference evidence="1" key="2">
    <citation type="submission" date="2019-06" db="EMBL/GenBank/DDBJ databases">
        <title>Genomics analysis of Aphanomyces spp. identifies a new class of oomycete effector associated with host adaptation.</title>
        <authorList>
            <person name="Gaulin E."/>
        </authorList>
    </citation>
    <scope>NUCLEOTIDE SEQUENCE</scope>
    <source>
        <strain evidence="1">CBS 578.67</strain>
    </source>
</reference>
<dbReference type="PANTHER" id="PTHR47169">
    <property type="entry name" value="OS01G0541250 PROTEIN"/>
    <property type="match status" value="1"/>
</dbReference>
<accession>A0A485KLW2</accession>
<reference evidence="2 3" key="1">
    <citation type="submission" date="2019-03" db="EMBL/GenBank/DDBJ databases">
        <authorList>
            <person name="Gaulin E."/>
            <person name="Dumas B."/>
        </authorList>
    </citation>
    <scope>NUCLEOTIDE SEQUENCE [LARGE SCALE GENOMIC DNA]</scope>
    <source>
        <strain evidence="2">CBS 568.67</strain>
    </source>
</reference>
<dbReference type="EMBL" id="VJMH01005122">
    <property type="protein sequence ID" value="KAF0700474.1"/>
    <property type="molecule type" value="Genomic_DNA"/>
</dbReference>